<feature type="domain" description="Clr5" evidence="1">
    <location>
        <begin position="13"/>
        <end position="63"/>
    </location>
</feature>
<dbReference type="AlphaFoldDB" id="A0A428QHJ3"/>
<gene>
    <name evidence="2" type="ORF">CEP54_004598</name>
</gene>
<sequence length="470" mass="52686">MAELATYPTSWRDWECHRATITRLYLTEDTPLDNVLKTMESQFGFKATKRMYSTKLKQWGIMKNYKAKEKDMLVKQVCEALENGQDLSRMLFRGQNVKHHRVLRHWRGKARVAHSATASSGPRLGDPVTNHQSDTLMGHIAGLPPRRFGGTSSAELVLLSTNTYIQSFVAGCRVDHQATAKSSPFQVGCSQGSDPLLYAQANRFWHDFETAVYLLRIGSTALGWSTLHTCWGTAANNLLPQPITLLRKVMTTLHPQGGLARYPEVSHSTLAFIADLLEMKLGSSHPLVHICRNVSRDNEGPKTAESSLELMSHLLEQNLGPCHHETFLTATARIARHLQNGNVVAAESTAQRLVRNSELSPNRAVQLPKALRQLAHVLTTVGRYNEAITIQERILSCPGTMVPRDLRIYTMEDIAELHRLQGDIFMESKSLREALLAARELFGLDQAPTLHIWDKFTTSMSEQGRDFEGV</sequence>
<dbReference type="OrthoDB" id="5308957at2759"/>
<organism evidence="2 3">
    <name type="scientific">Fusarium duplospermum</name>
    <dbReference type="NCBI Taxonomy" id="1325734"/>
    <lineage>
        <taxon>Eukaryota</taxon>
        <taxon>Fungi</taxon>
        <taxon>Dikarya</taxon>
        <taxon>Ascomycota</taxon>
        <taxon>Pezizomycotina</taxon>
        <taxon>Sordariomycetes</taxon>
        <taxon>Hypocreomycetidae</taxon>
        <taxon>Hypocreales</taxon>
        <taxon>Nectriaceae</taxon>
        <taxon>Fusarium</taxon>
        <taxon>Fusarium solani species complex</taxon>
    </lineage>
</organism>
<keyword evidence="3" id="KW-1185">Reference proteome</keyword>
<dbReference type="InterPro" id="IPR025676">
    <property type="entry name" value="Clr5_dom"/>
</dbReference>
<dbReference type="PANTHER" id="PTHR38788:SF3">
    <property type="entry name" value="CLR5 DOMAIN-CONTAINING PROTEIN"/>
    <property type="match status" value="1"/>
</dbReference>
<name>A0A428QHJ3_9HYPO</name>
<proteinExistence type="predicted"/>
<reference evidence="2 3" key="1">
    <citation type="submission" date="2017-06" db="EMBL/GenBank/DDBJ databases">
        <title>Comparative genomic analysis of Ambrosia Fusariam Clade fungi.</title>
        <authorList>
            <person name="Stajich J.E."/>
            <person name="Carrillo J."/>
            <person name="Kijimoto T."/>
            <person name="Eskalen A."/>
            <person name="O'Donnell K."/>
            <person name="Kasson M."/>
        </authorList>
    </citation>
    <scope>NUCLEOTIDE SEQUENCE [LARGE SCALE GENOMIC DNA]</scope>
    <source>
        <strain evidence="2 3">NRRL62584</strain>
    </source>
</reference>
<comment type="caution">
    <text evidence="2">The sequence shown here is derived from an EMBL/GenBank/DDBJ whole genome shotgun (WGS) entry which is preliminary data.</text>
</comment>
<dbReference type="Proteomes" id="UP000288168">
    <property type="component" value="Unassembled WGS sequence"/>
</dbReference>
<protein>
    <recommendedName>
        <fullName evidence="1">Clr5 domain-containing protein</fullName>
    </recommendedName>
</protein>
<dbReference type="InterPro" id="IPR011990">
    <property type="entry name" value="TPR-like_helical_dom_sf"/>
</dbReference>
<evidence type="ECO:0000313" key="2">
    <source>
        <dbReference type="EMBL" id="RSL64784.1"/>
    </source>
</evidence>
<evidence type="ECO:0000259" key="1">
    <source>
        <dbReference type="Pfam" id="PF14420"/>
    </source>
</evidence>
<dbReference type="Pfam" id="PF14420">
    <property type="entry name" value="Clr5"/>
    <property type="match status" value="1"/>
</dbReference>
<dbReference type="Gene3D" id="1.25.40.10">
    <property type="entry name" value="Tetratricopeptide repeat domain"/>
    <property type="match status" value="1"/>
</dbReference>
<dbReference type="EMBL" id="NKCI01000032">
    <property type="protein sequence ID" value="RSL64784.1"/>
    <property type="molecule type" value="Genomic_DNA"/>
</dbReference>
<dbReference type="PANTHER" id="PTHR38788">
    <property type="entry name" value="CLR5 DOMAIN-CONTAINING PROTEIN"/>
    <property type="match status" value="1"/>
</dbReference>
<accession>A0A428QHJ3</accession>
<evidence type="ECO:0000313" key="3">
    <source>
        <dbReference type="Proteomes" id="UP000288168"/>
    </source>
</evidence>
<dbReference type="STRING" id="1325734.A0A428QHJ3"/>